<dbReference type="PANTHER" id="PTHR43110">
    <property type="entry name" value="THIOL PEROXIDASE"/>
    <property type="match status" value="1"/>
</dbReference>
<comment type="miscellaneous">
    <text evidence="6">The active site is a conserved redox-active cysteine residue, the peroxidatic cysteine (C(P)), which makes the nucleophilic attack on the peroxide substrate. The peroxide oxidizes the C(P)-SH to cysteine sulfenic acid (C(P)-SOH), which then reacts with another cysteine residue, the resolving cysteine (C(R)), to form a disulfide bridge. The disulfide is subsequently reduced by an appropriate electron donor to complete the catalytic cycle. In this atypical 2-Cys peroxiredoxin, C(R) is present in the same subunit to form an intramolecular disulfide. The disulfide is subsequently reduced by thioredoxin.</text>
</comment>
<dbReference type="PANTHER" id="PTHR43110:SF1">
    <property type="entry name" value="THIOL PEROXIDASE"/>
    <property type="match status" value="1"/>
</dbReference>
<dbReference type="InterPro" id="IPR013766">
    <property type="entry name" value="Thioredoxin_domain"/>
</dbReference>
<protein>
    <recommendedName>
        <fullName evidence="6">Thiol peroxidase</fullName>
        <shortName evidence="6">Tpx</shortName>
        <ecNumber evidence="6">1.11.1.24</ecNumber>
    </recommendedName>
    <alternativeName>
        <fullName evidence="6">Peroxiredoxin tpx</fullName>
        <shortName evidence="6">Prx</shortName>
    </alternativeName>
    <alternativeName>
        <fullName evidence="6">Thioredoxin peroxidase</fullName>
    </alternativeName>
    <alternativeName>
        <fullName evidence="6">Thioredoxin-dependent peroxiredoxin</fullName>
    </alternativeName>
</protein>
<keyword evidence="5 6" id="KW-0676">Redox-active center</keyword>
<dbReference type="CDD" id="cd03014">
    <property type="entry name" value="PRX_Atyp2cys"/>
    <property type="match status" value="1"/>
</dbReference>
<dbReference type="PROSITE" id="PS01265">
    <property type="entry name" value="TPX"/>
    <property type="match status" value="1"/>
</dbReference>
<comment type="subunit">
    <text evidence="6">Homodimer.</text>
</comment>
<name>A0A2Z6G809_9PROT</name>
<comment type="catalytic activity">
    <reaction evidence="6">
        <text>a hydroperoxide + [thioredoxin]-dithiol = an alcohol + [thioredoxin]-disulfide + H2O</text>
        <dbReference type="Rhea" id="RHEA:62620"/>
        <dbReference type="Rhea" id="RHEA-COMP:10698"/>
        <dbReference type="Rhea" id="RHEA-COMP:10700"/>
        <dbReference type="ChEBI" id="CHEBI:15377"/>
        <dbReference type="ChEBI" id="CHEBI:29950"/>
        <dbReference type="ChEBI" id="CHEBI:30879"/>
        <dbReference type="ChEBI" id="CHEBI:35924"/>
        <dbReference type="ChEBI" id="CHEBI:50058"/>
        <dbReference type="EC" id="1.11.1.24"/>
    </reaction>
</comment>
<organism evidence="8 9">
    <name type="scientific">Ferriphaselus amnicola</name>
    <dbReference type="NCBI Taxonomy" id="1188319"/>
    <lineage>
        <taxon>Bacteria</taxon>
        <taxon>Pseudomonadati</taxon>
        <taxon>Pseudomonadota</taxon>
        <taxon>Betaproteobacteria</taxon>
        <taxon>Nitrosomonadales</taxon>
        <taxon>Gallionellaceae</taxon>
        <taxon>Ferriphaselus</taxon>
    </lineage>
</organism>
<dbReference type="Pfam" id="PF08534">
    <property type="entry name" value="Redoxin"/>
    <property type="match status" value="1"/>
</dbReference>
<keyword evidence="1 6" id="KW-0575">Peroxidase</keyword>
<accession>A0A2Z6G809</accession>
<dbReference type="STRING" id="1188319.OYT1_02158"/>
<feature type="disulfide bond" description="Redox-active" evidence="6">
    <location>
        <begin position="67"/>
        <end position="101"/>
    </location>
</feature>
<evidence type="ECO:0000259" key="7">
    <source>
        <dbReference type="PROSITE" id="PS51352"/>
    </source>
</evidence>
<dbReference type="InterPro" id="IPR036249">
    <property type="entry name" value="Thioredoxin-like_sf"/>
</dbReference>
<evidence type="ECO:0000313" key="8">
    <source>
        <dbReference type="EMBL" id="BBE49588.1"/>
    </source>
</evidence>
<keyword evidence="3 6" id="KW-0560">Oxidoreductase</keyword>
<dbReference type="InterPro" id="IPR050455">
    <property type="entry name" value="Tpx_Peroxidase_subfamily"/>
</dbReference>
<proteinExistence type="inferred from homology"/>
<evidence type="ECO:0000256" key="2">
    <source>
        <dbReference type="ARBA" id="ARBA00022862"/>
    </source>
</evidence>
<evidence type="ECO:0000256" key="6">
    <source>
        <dbReference type="HAMAP-Rule" id="MF_00269"/>
    </source>
</evidence>
<dbReference type="Gene3D" id="3.40.30.10">
    <property type="entry name" value="Glutaredoxin"/>
    <property type="match status" value="1"/>
</dbReference>
<sequence>MAKDTKDTVAVKLGGAPVTLYGTFPVVGQIAPAFTLVDKDLKDVALQSFAGKRKVLNIVPSLDTAVCATSTRRFNEAANKLQNTVVLVISADLPFAMSRFCVAEGLENVTTLSLMRGRDFMRNYGVKIADTALAGVTARAVLVLDENNTVLHAELVDDITHEPNYDAALAVLQA</sequence>
<evidence type="ECO:0000256" key="4">
    <source>
        <dbReference type="ARBA" id="ARBA00023157"/>
    </source>
</evidence>
<feature type="domain" description="Thioredoxin" evidence="7">
    <location>
        <begin position="25"/>
        <end position="174"/>
    </location>
</feature>
<dbReference type="SUPFAM" id="SSF52833">
    <property type="entry name" value="Thioredoxin-like"/>
    <property type="match status" value="1"/>
</dbReference>
<dbReference type="HAMAP" id="MF_00269">
    <property type="entry name" value="Tpx"/>
    <property type="match status" value="1"/>
</dbReference>
<dbReference type="EMBL" id="AP018738">
    <property type="protein sequence ID" value="BBE49588.1"/>
    <property type="molecule type" value="Genomic_DNA"/>
</dbReference>
<feature type="active site" description="Cysteine sulfenic acid (-SOH) intermediate" evidence="6">
    <location>
        <position position="67"/>
    </location>
</feature>
<evidence type="ECO:0000256" key="3">
    <source>
        <dbReference type="ARBA" id="ARBA00023002"/>
    </source>
</evidence>
<gene>
    <name evidence="6" type="primary">tpx</name>
    <name evidence="8" type="ORF">OYT1_ch0011</name>
</gene>
<evidence type="ECO:0000256" key="1">
    <source>
        <dbReference type="ARBA" id="ARBA00022559"/>
    </source>
</evidence>
<dbReference type="RefSeq" id="WP_062627266.1">
    <property type="nucleotide sequence ID" value="NZ_AP018738.1"/>
</dbReference>
<dbReference type="KEGG" id="fam:OYT1_ch0011"/>
<reference evidence="8 9" key="1">
    <citation type="submission" date="2018-06" db="EMBL/GenBank/DDBJ databases">
        <title>OYT1 Genome Sequencing.</title>
        <authorList>
            <person name="Kato S."/>
            <person name="Itoh T."/>
            <person name="Ohkuma M."/>
        </authorList>
    </citation>
    <scope>NUCLEOTIDE SEQUENCE [LARGE SCALE GENOMIC DNA]</scope>
    <source>
        <strain evidence="8 9">OYT1</strain>
    </source>
</reference>
<dbReference type="EC" id="1.11.1.24" evidence="6"/>
<dbReference type="InterPro" id="IPR002065">
    <property type="entry name" value="TPX"/>
</dbReference>
<dbReference type="Proteomes" id="UP000033070">
    <property type="component" value="Chromosome"/>
</dbReference>
<keyword evidence="9" id="KW-1185">Reference proteome</keyword>
<dbReference type="PROSITE" id="PS51352">
    <property type="entry name" value="THIOREDOXIN_2"/>
    <property type="match status" value="1"/>
</dbReference>
<dbReference type="InterPro" id="IPR013740">
    <property type="entry name" value="Redoxin"/>
</dbReference>
<dbReference type="OrthoDB" id="9781543at2"/>
<keyword evidence="2 6" id="KW-0049">Antioxidant</keyword>
<dbReference type="AlphaFoldDB" id="A0A2Z6G809"/>
<comment type="function">
    <text evidence="6">Thiol-specific peroxidase that catalyzes the reduction of hydrogen peroxide and organic hydroperoxides to water and alcohols, respectively. Plays a role in cell protection against oxidative stress by detoxifying peroxides.</text>
</comment>
<dbReference type="InterPro" id="IPR018219">
    <property type="entry name" value="Tpx_CS"/>
</dbReference>
<evidence type="ECO:0000313" key="9">
    <source>
        <dbReference type="Proteomes" id="UP000033070"/>
    </source>
</evidence>
<dbReference type="GO" id="GO:0008379">
    <property type="term" value="F:thioredoxin peroxidase activity"/>
    <property type="evidence" value="ECO:0007669"/>
    <property type="project" value="UniProtKB-UniRule"/>
</dbReference>
<dbReference type="NCBIfam" id="NF001808">
    <property type="entry name" value="PRK00522.1"/>
    <property type="match status" value="1"/>
</dbReference>
<keyword evidence="4 6" id="KW-1015">Disulfide bond</keyword>
<evidence type="ECO:0000256" key="5">
    <source>
        <dbReference type="ARBA" id="ARBA00023284"/>
    </source>
</evidence>
<comment type="similarity">
    <text evidence="6">Belongs to the peroxiredoxin family. Tpx subfamily.</text>
</comment>